<keyword evidence="2" id="KW-0472">Membrane</keyword>
<evidence type="ECO:0000313" key="3">
    <source>
        <dbReference type="EMBL" id="KAF2690788.1"/>
    </source>
</evidence>
<evidence type="ECO:0000256" key="2">
    <source>
        <dbReference type="SAM" id="Phobius"/>
    </source>
</evidence>
<name>A0A6G1JK37_9PLEO</name>
<dbReference type="EMBL" id="MU005570">
    <property type="protein sequence ID" value="KAF2690788.1"/>
    <property type="molecule type" value="Genomic_DNA"/>
</dbReference>
<dbReference type="AlphaFoldDB" id="A0A6G1JK37"/>
<protein>
    <recommendedName>
        <fullName evidence="5">Mid2 domain-containing protein</fullName>
    </recommendedName>
</protein>
<evidence type="ECO:0000256" key="1">
    <source>
        <dbReference type="SAM" id="MobiDB-lite"/>
    </source>
</evidence>
<keyword evidence="2" id="KW-0812">Transmembrane</keyword>
<accession>A0A6G1JK37</accession>
<proteinExistence type="predicted"/>
<organism evidence="3 4">
    <name type="scientific">Lentithecium fluviatile CBS 122367</name>
    <dbReference type="NCBI Taxonomy" id="1168545"/>
    <lineage>
        <taxon>Eukaryota</taxon>
        <taxon>Fungi</taxon>
        <taxon>Dikarya</taxon>
        <taxon>Ascomycota</taxon>
        <taxon>Pezizomycotina</taxon>
        <taxon>Dothideomycetes</taxon>
        <taxon>Pleosporomycetidae</taxon>
        <taxon>Pleosporales</taxon>
        <taxon>Massarineae</taxon>
        <taxon>Lentitheciaceae</taxon>
        <taxon>Lentithecium</taxon>
    </lineage>
</organism>
<reference evidence="3" key="1">
    <citation type="journal article" date="2020" name="Stud. Mycol.">
        <title>101 Dothideomycetes genomes: a test case for predicting lifestyles and emergence of pathogens.</title>
        <authorList>
            <person name="Haridas S."/>
            <person name="Albert R."/>
            <person name="Binder M."/>
            <person name="Bloem J."/>
            <person name="Labutti K."/>
            <person name="Salamov A."/>
            <person name="Andreopoulos B."/>
            <person name="Baker S."/>
            <person name="Barry K."/>
            <person name="Bills G."/>
            <person name="Bluhm B."/>
            <person name="Cannon C."/>
            <person name="Castanera R."/>
            <person name="Culley D."/>
            <person name="Daum C."/>
            <person name="Ezra D."/>
            <person name="Gonzalez J."/>
            <person name="Henrissat B."/>
            <person name="Kuo A."/>
            <person name="Liang C."/>
            <person name="Lipzen A."/>
            <person name="Lutzoni F."/>
            <person name="Magnuson J."/>
            <person name="Mondo S."/>
            <person name="Nolan M."/>
            <person name="Ohm R."/>
            <person name="Pangilinan J."/>
            <person name="Park H.-J."/>
            <person name="Ramirez L."/>
            <person name="Alfaro M."/>
            <person name="Sun H."/>
            <person name="Tritt A."/>
            <person name="Yoshinaga Y."/>
            <person name="Zwiers L.-H."/>
            <person name="Turgeon B."/>
            <person name="Goodwin S."/>
            <person name="Spatafora J."/>
            <person name="Crous P."/>
            <person name="Grigoriev I."/>
        </authorList>
    </citation>
    <scope>NUCLEOTIDE SEQUENCE</scope>
    <source>
        <strain evidence="3">CBS 122367</strain>
    </source>
</reference>
<keyword evidence="4" id="KW-1185">Reference proteome</keyword>
<dbReference type="Proteomes" id="UP000799291">
    <property type="component" value="Unassembled WGS sequence"/>
</dbReference>
<evidence type="ECO:0008006" key="5">
    <source>
        <dbReference type="Google" id="ProtNLM"/>
    </source>
</evidence>
<evidence type="ECO:0000313" key="4">
    <source>
        <dbReference type="Proteomes" id="UP000799291"/>
    </source>
</evidence>
<feature type="compositionally biased region" description="Low complexity" evidence="1">
    <location>
        <begin position="103"/>
        <end position="144"/>
    </location>
</feature>
<feature type="region of interest" description="Disordered" evidence="1">
    <location>
        <begin position="102"/>
        <end position="152"/>
    </location>
</feature>
<sequence length="210" mass="22880">MGGSTGRFEVTDKPRKRFFCCAGGEDESYDDQLLCFSSPHTRTTPYQCFKLILVSRKMDAVVWMYAGKCGFADLRARDTNVNGETSAGVLLACGTLNETEMPAEATTSSVQSSAASTLSTGQRGASSQPPSTTSRSASSSSNSAIREDLRGDDSDLLQRKSNEIQLGVGIGIPLAAVLLGAVGLFYQIRYRKRWERKVRRRRGTSTEIAW</sequence>
<keyword evidence="2" id="KW-1133">Transmembrane helix</keyword>
<feature type="transmembrane region" description="Helical" evidence="2">
    <location>
        <begin position="166"/>
        <end position="186"/>
    </location>
</feature>
<gene>
    <name evidence="3" type="ORF">K458DRAFT_398772</name>
</gene>